<dbReference type="AlphaFoldDB" id="A0A3B0S726"/>
<evidence type="ECO:0000256" key="2">
    <source>
        <dbReference type="ARBA" id="ARBA00023015"/>
    </source>
</evidence>
<keyword evidence="2" id="KW-0805">Transcription regulation</keyword>
<dbReference type="InterPro" id="IPR036388">
    <property type="entry name" value="WH-like_DNA-bd_sf"/>
</dbReference>
<evidence type="ECO:0000256" key="3">
    <source>
        <dbReference type="ARBA" id="ARBA00023125"/>
    </source>
</evidence>
<dbReference type="SUPFAM" id="SSF46785">
    <property type="entry name" value="Winged helix' DNA-binding domain"/>
    <property type="match status" value="1"/>
</dbReference>
<name>A0A3B0S726_9ZZZZ</name>
<dbReference type="EMBL" id="UOED01000064">
    <property type="protein sequence ID" value="VAV91035.1"/>
    <property type="molecule type" value="Genomic_DNA"/>
</dbReference>
<dbReference type="GO" id="GO:0045892">
    <property type="term" value="P:negative regulation of DNA-templated transcription"/>
    <property type="evidence" value="ECO:0007669"/>
    <property type="project" value="InterPro"/>
</dbReference>
<organism evidence="5">
    <name type="scientific">hydrothermal vent metagenome</name>
    <dbReference type="NCBI Taxonomy" id="652676"/>
    <lineage>
        <taxon>unclassified sequences</taxon>
        <taxon>metagenomes</taxon>
        <taxon>ecological metagenomes</taxon>
    </lineage>
</organism>
<dbReference type="Gene3D" id="1.10.10.10">
    <property type="entry name" value="Winged helix-like DNA-binding domain superfamily/Winged helix DNA-binding domain"/>
    <property type="match status" value="1"/>
</dbReference>
<proteinExistence type="inferred from homology"/>
<accession>A0A3B0S726</accession>
<dbReference type="InterPro" id="IPR036390">
    <property type="entry name" value="WH_DNA-bd_sf"/>
</dbReference>
<evidence type="ECO:0000256" key="1">
    <source>
        <dbReference type="ARBA" id="ARBA00011046"/>
    </source>
</evidence>
<evidence type="ECO:0008006" key="6">
    <source>
        <dbReference type="Google" id="ProtNLM"/>
    </source>
</evidence>
<comment type="similarity">
    <text evidence="1">Belongs to the BlaI transcriptional regulatory family.</text>
</comment>
<evidence type="ECO:0000256" key="4">
    <source>
        <dbReference type="ARBA" id="ARBA00023163"/>
    </source>
</evidence>
<evidence type="ECO:0000313" key="5">
    <source>
        <dbReference type="EMBL" id="VAV91035.1"/>
    </source>
</evidence>
<dbReference type="PIRSF" id="PIRSF019455">
    <property type="entry name" value="CopR_AtkY"/>
    <property type="match status" value="1"/>
</dbReference>
<dbReference type="InterPro" id="IPR005650">
    <property type="entry name" value="BlaI_family"/>
</dbReference>
<sequence>MTRKKPTTLTEFEQRIMTILWDRQEASVREVCDSLSREKPVAYTTILTMLKILKDKGFVAHRKQGKAFIYHPLVNQKEARKSALTKLINQLFQGSPEILAQHLIAENNLDLAEIKALQDSLGDPEEKA</sequence>
<dbReference type="Pfam" id="PF03965">
    <property type="entry name" value="Penicillinase_R"/>
    <property type="match status" value="1"/>
</dbReference>
<keyword evidence="3" id="KW-0238">DNA-binding</keyword>
<dbReference type="GO" id="GO:0003677">
    <property type="term" value="F:DNA binding"/>
    <property type="evidence" value="ECO:0007669"/>
    <property type="project" value="UniProtKB-KW"/>
</dbReference>
<keyword evidence="4" id="KW-0804">Transcription</keyword>
<reference evidence="5" key="1">
    <citation type="submission" date="2018-06" db="EMBL/GenBank/DDBJ databases">
        <authorList>
            <person name="Zhirakovskaya E."/>
        </authorList>
    </citation>
    <scope>NUCLEOTIDE SEQUENCE</scope>
</reference>
<gene>
    <name evidence="5" type="ORF">MNBD_ALPHA02-966</name>
</gene>
<protein>
    <recommendedName>
        <fullName evidence="6">Transcriptional repressor, BlaI/MecI family</fullName>
    </recommendedName>
</protein>